<organism evidence="3">
    <name type="scientific">Cladocopium goreaui</name>
    <dbReference type="NCBI Taxonomy" id="2562237"/>
    <lineage>
        <taxon>Eukaryota</taxon>
        <taxon>Sar</taxon>
        <taxon>Alveolata</taxon>
        <taxon>Dinophyceae</taxon>
        <taxon>Suessiales</taxon>
        <taxon>Symbiodiniaceae</taxon>
        <taxon>Cladocopium</taxon>
    </lineage>
</organism>
<gene>
    <name evidence="3" type="ORF">C1SCF055_LOCUS872</name>
</gene>
<feature type="compositionally biased region" description="Basic and acidic residues" evidence="1">
    <location>
        <begin position="526"/>
        <end position="539"/>
    </location>
</feature>
<evidence type="ECO:0000256" key="2">
    <source>
        <dbReference type="SAM" id="SignalP"/>
    </source>
</evidence>
<dbReference type="Gene3D" id="2.130.10.10">
    <property type="entry name" value="YVTN repeat-like/Quinoprotein amine dehydrogenase"/>
    <property type="match status" value="2"/>
</dbReference>
<protein>
    <submittedName>
        <fullName evidence="3">Uncharacterized protein</fullName>
    </submittedName>
</protein>
<comment type="caution">
    <text evidence="3">The sequence shown here is derived from an EMBL/GenBank/DDBJ whole genome shotgun (WGS) entry which is preliminary data.</text>
</comment>
<dbReference type="EMBL" id="CAMXCT010000002">
    <property type="protein sequence ID" value="CAI3972282.1"/>
    <property type="molecule type" value="Genomic_DNA"/>
</dbReference>
<keyword evidence="2" id="KW-0732">Signal</keyword>
<evidence type="ECO:0000313" key="4">
    <source>
        <dbReference type="EMBL" id="CAL4759594.1"/>
    </source>
</evidence>
<feature type="signal peptide" evidence="2">
    <location>
        <begin position="1"/>
        <end position="22"/>
    </location>
</feature>
<dbReference type="EMBL" id="CAMXCT020000002">
    <property type="protein sequence ID" value="CAL1125657.1"/>
    <property type="molecule type" value="Genomic_DNA"/>
</dbReference>
<evidence type="ECO:0000256" key="1">
    <source>
        <dbReference type="SAM" id="MobiDB-lite"/>
    </source>
</evidence>
<sequence>MGFGAFGFAGFARVILVAVGSARWIGSQEIQWRVPSDLVPMLEGPPSAYEENPSTPQLAVSPDGRWLVSGADREVFTWRAPDCVVSAQAASCAAETEPLLLQRFVLPSKLHVLGILDDLHLALATKDHVTIWKFNDSEHVVATLDIPEVLALAVEGNFMLLGCPEGRFHMVKSKYRDDYLDAERYVAMGLPHVIWSFSVTQALSDNYPGNFEITAVALCKGNYWFAVSAWDQSSLTGMTLLWKLHLDISPMNLSTSDGSLTTFFSDISPVRAMRFSPLKNQLIKGCESGVLSFWQHLLTRETKPEGELVLPWPVRSLELSPDANWLVVSNQEGSVRLYRAEYSENIQEAASFTAAPGASAVALSADLGWLLATAKPSKIAAWPLALRRATASFGFAETTSNSIRDILLSPGENYLLTGDLVSNNSSPPVSLWAASDVDADEKPILSLPVKGAFCCMLSVSDDEEPWQVVIGSHHSVNGSVVSELQLWNITGATAVATLQAFPRTLSSISMPGKLRRSKLQSPEPHVACEVDGSDRGVQS</sequence>
<evidence type="ECO:0000313" key="3">
    <source>
        <dbReference type="EMBL" id="CAI3972282.1"/>
    </source>
</evidence>
<feature type="chain" id="PRO_5043269397" evidence="2">
    <location>
        <begin position="23"/>
        <end position="539"/>
    </location>
</feature>
<dbReference type="InterPro" id="IPR001680">
    <property type="entry name" value="WD40_rpt"/>
</dbReference>
<dbReference type="SUPFAM" id="SSF50978">
    <property type="entry name" value="WD40 repeat-like"/>
    <property type="match status" value="1"/>
</dbReference>
<reference evidence="3" key="1">
    <citation type="submission" date="2022-10" db="EMBL/GenBank/DDBJ databases">
        <authorList>
            <person name="Chen Y."/>
            <person name="Dougan E. K."/>
            <person name="Chan C."/>
            <person name="Rhodes N."/>
            <person name="Thang M."/>
        </authorList>
    </citation>
    <scope>NUCLEOTIDE SEQUENCE</scope>
</reference>
<dbReference type="EMBL" id="CAMXCT030000002">
    <property type="protein sequence ID" value="CAL4759594.1"/>
    <property type="molecule type" value="Genomic_DNA"/>
</dbReference>
<dbReference type="Pfam" id="PF00400">
    <property type="entry name" value="WD40"/>
    <property type="match status" value="1"/>
</dbReference>
<dbReference type="SMART" id="SM00320">
    <property type="entry name" value="WD40"/>
    <property type="match status" value="3"/>
</dbReference>
<proteinExistence type="predicted"/>
<dbReference type="Proteomes" id="UP001152797">
    <property type="component" value="Unassembled WGS sequence"/>
</dbReference>
<reference evidence="4 5" key="2">
    <citation type="submission" date="2024-05" db="EMBL/GenBank/DDBJ databases">
        <authorList>
            <person name="Chen Y."/>
            <person name="Shah S."/>
            <person name="Dougan E. K."/>
            <person name="Thang M."/>
            <person name="Chan C."/>
        </authorList>
    </citation>
    <scope>NUCLEOTIDE SEQUENCE [LARGE SCALE GENOMIC DNA]</scope>
</reference>
<feature type="region of interest" description="Disordered" evidence="1">
    <location>
        <begin position="512"/>
        <end position="539"/>
    </location>
</feature>
<dbReference type="InterPro" id="IPR036322">
    <property type="entry name" value="WD40_repeat_dom_sf"/>
</dbReference>
<evidence type="ECO:0000313" key="5">
    <source>
        <dbReference type="Proteomes" id="UP001152797"/>
    </source>
</evidence>
<dbReference type="InterPro" id="IPR015943">
    <property type="entry name" value="WD40/YVTN_repeat-like_dom_sf"/>
</dbReference>
<dbReference type="AlphaFoldDB" id="A0A9P1BFE4"/>
<keyword evidence="5" id="KW-1185">Reference proteome</keyword>
<name>A0A9P1BFE4_9DINO</name>
<accession>A0A9P1BFE4</accession>